<proteinExistence type="predicted"/>
<name>A0A392SDJ6_9FABA</name>
<accession>A0A392SDJ6</accession>
<protein>
    <submittedName>
        <fullName evidence="1">Uncharacterized protein</fullName>
    </submittedName>
</protein>
<evidence type="ECO:0000313" key="1">
    <source>
        <dbReference type="EMBL" id="MCI46512.1"/>
    </source>
</evidence>
<dbReference type="Proteomes" id="UP000265520">
    <property type="component" value="Unassembled WGS sequence"/>
</dbReference>
<reference evidence="1 2" key="1">
    <citation type="journal article" date="2018" name="Front. Plant Sci.">
        <title>Red Clover (Trifolium pratense) and Zigzag Clover (T. medium) - A Picture of Genomic Similarities and Differences.</title>
        <authorList>
            <person name="Dluhosova J."/>
            <person name="Istvanek J."/>
            <person name="Nedelnik J."/>
            <person name="Repkova J."/>
        </authorList>
    </citation>
    <scope>NUCLEOTIDE SEQUENCE [LARGE SCALE GENOMIC DNA]</scope>
    <source>
        <strain evidence="2">cv. 10/8</strain>
        <tissue evidence="1">Leaf</tissue>
    </source>
</reference>
<evidence type="ECO:0000313" key="2">
    <source>
        <dbReference type="Proteomes" id="UP000265520"/>
    </source>
</evidence>
<dbReference type="AlphaFoldDB" id="A0A392SDJ6"/>
<keyword evidence="2" id="KW-1185">Reference proteome</keyword>
<dbReference type="EMBL" id="LXQA010358532">
    <property type="protein sequence ID" value="MCI46512.1"/>
    <property type="molecule type" value="Genomic_DNA"/>
</dbReference>
<organism evidence="1 2">
    <name type="scientific">Trifolium medium</name>
    <dbReference type="NCBI Taxonomy" id="97028"/>
    <lineage>
        <taxon>Eukaryota</taxon>
        <taxon>Viridiplantae</taxon>
        <taxon>Streptophyta</taxon>
        <taxon>Embryophyta</taxon>
        <taxon>Tracheophyta</taxon>
        <taxon>Spermatophyta</taxon>
        <taxon>Magnoliopsida</taxon>
        <taxon>eudicotyledons</taxon>
        <taxon>Gunneridae</taxon>
        <taxon>Pentapetalae</taxon>
        <taxon>rosids</taxon>
        <taxon>fabids</taxon>
        <taxon>Fabales</taxon>
        <taxon>Fabaceae</taxon>
        <taxon>Papilionoideae</taxon>
        <taxon>50 kb inversion clade</taxon>
        <taxon>NPAAA clade</taxon>
        <taxon>Hologalegina</taxon>
        <taxon>IRL clade</taxon>
        <taxon>Trifolieae</taxon>
        <taxon>Trifolium</taxon>
    </lineage>
</organism>
<sequence>MWWPWIGGRMSIYQKKKKKESRWRKVKWVAKRFSAAPWPANSGQKAPTTFVHSNKSWFKLGD</sequence>
<comment type="caution">
    <text evidence="1">The sequence shown here is derived from an EMBL/GenBank/DDBJ whole genome shotgun (WGS) entry which is preliminary data.</text>
</comment>